<protein>
    <submittedName>
        <fullName evidence="1">Vacuolar protein sorting-associated protein vps13</fullName>
    </submittedName>
</protein>
<comment type="caution">
    <text evidence="1">The sequence shown here is derived from an EMBL/GenBank/DDBJ whole genome shotgun (WGS) entry which is preliminary data.</text>
</comment>
<gene>
    <name evidence="1" type="ORF">MML48_6g00006933</name>
</gene>
<evidence type="ECO:0000313" key="1">
    <source>
        <dbReference type="EMBL" id="KAI4459986.1"/>
    </source>
</evidence>
<keyword evidence="2" id="KW-1185">Reference proteome</keyword>
<evidence type="ECO:0000313" key="2">
    <source>
        <dbReference type="Proteomes" id="UP001056778"/>
    </source>
</evidence>
<organism evidence="1 2">
    <name type="scientific">Holotrichia oblita</name>
    <name type="common">Chafer beetle</name>
    <dbReference type="NCBI Taxonomy" id="644536"/>
    <lineage>
        <taxon>Eukaryota</taxon>
        <taxon>Metazoa</taxon>
        <taxon>Ecdysozoa</taxon>
        <taxon>Arthropoda</taxon>
        <taxon>Hexapoda</taxon>
        <taxon>Insecta</taxon>
        <taxon>Pterygota</taxon>
        <taxon>Neoptera</taxon>
        <taxon>Endopterygota</taxon>
        <taxon>Coleoptera</taxon>
        <taxon>Polyphaga</taxon>
        <taxon>Scarabaeiformia</taxon>
        <taxon>Scarabaeidae</taxon>
        <taxon>Melolonthinae</taxon>
        <taxon>Holotrichia</taxon>
    </lineage>
</organism>
<accession>A0ACB9SZK1</accession>
<reference evidence="1" key="1">
    <citation type="submission" date="2022-04" db="EMBL/GenBank/DDBJ databases">
        <title>Chromosome-scale genome assembly of Holotrichia oblita Faldermann.</title>
        <authorList>
            <person name="Rongchong L."/>
        </authorList>
    </citation>
    <scope>NUCLEOTIDE SEQUENCE</scope>
    <source>
        <strain evidence="1">81SQS9</strain>
    </source>
</reference>
<name>A0ACB9SZK1_HOLOL</name>
<dbReference type="Proteomes" id="UP001056778">
    <property type="component" value="Chromosome 6"/>
</dbReference>
<sequence length="3239" mass="366477">MVFESLVTDVLNNVLGDYVENLDSKQLKIGIWGGDVVLKNLVLKQSALNNLDLPVQAVYGRLSKLVLKIPWKNLYYSSVEASIEGLYLIVEPSQQIQYDAEKEEKRDFDAKQAMLAQIEEARKKKLEPKKQVDDSLVEKLTTQIIRNVQVSIKNIHVRYEDRITNPGHPFTMGVTLSKLIVQTTDSDWVPAVVYDDKAHVKIHKIIDLEGLAVYWNCNSLLYCTLPFDDIVDRLHSEIPTSTSVPEEYNYILGPISSSARVKINPKPEYDTPAFSIPKAIANLEIEKLSLGLTKLQYRDIIAFADSMDLMAKAVIYRKYRPNVPSYKGYYKEWWRFAYKCILEEEILRVRKNWSWSHMKKHRQLLRDYGQAYKMKLQDKKCPPEILSKLTEIEKELDVMNIVLVRQRIQLELERLGKAQEQQQQPSRGWFSSWWSKPEDVQKPTEQSSSLVSQFQAAMTPDEKQRLYNAIDYQENAAAVEFPPYFVENSCIFVLKSLEITLTDEDGEVLNANLEDVKLKVETRPVTSGLSVFVNIHKLMVLGIPQDDLIPELISSQTTEDNASLLDVTFETNPVDSIYGQRLYLVAKPLRVIYDAITINRALDVFKVPQSSALAQLSEATATTISDVKTRSTAGIQYLVDQHVLVDIKIDLYAPYLILPYGGVYRGAENIIVANLGYLKVTSTERLKSTIKEKHLKADADDVFKVLMEESYDKFIIELTQLQILLVPGGEEWMDVMKENKTSPLHLLKPISLFLTFHKCLIDNDPRLAQSKLSGILPSIKMVVSDHQIILLSALMNSIPFPKEEDSPGLKEMDAISVHSEATYTFMDKAASNIKMLELVTADRSSALREASKQKLDTVQFILMQINFIMEEFSVTVNHQEFTGSPFESVAEFNVSNLVLDVCTKTFVNSVTIKLGSLHLLKYHNNAEVEIIGTPICARPGTFLFKVDFVQVDKKCPDFKTTYNCCESMLSFEFALIKIVLHQEVLLELVKFTSDLQVQLEELQNTVDTFRASDFKRRLSSISDTLVVRSSMTTKPQTTKSTVSVSKSAVIETILFKLDAKLTELDLLFANDACDISQIFVKDLNLEVLMKKPYTQVKAVLREIEILDCTPHSIYPKILAIGDEEAINMQIVMYNREPEQVSFTGEDISIQATFGGLHFTFLNVYIATMSSFVDNFQAARAAIIEASQAAADKAKNNVTNIYENATRISLNVRMRAPKIVIPRNSKDYNALYIDLGNLHIANSFIILDIKNERDEPAVIDEIQLKLTDFKLSRIMTNIKRTITNDVTILLPLSFSLNVKRNLSSKWYKAIPEVHIVGQIESIEIHIGQPDYNMILATLNGNLAEGAKVEVQKPSSMVKVEVDQGVLTTASATTIKPCNDLILLDKTDGEIDIVDKNTYIFLKFNFMMNSFVVSLFTIDEKNEDKFSFTTKRHGLARLSLEGFSVKGRILSDNTMNTSVLLVDILLDDIRPGKEHRINRLFSRKVFGYTECLARTVTPFAFKTMVDVTYKKKNDDTYLDVRISSFDLILSMDFLSRVQKFFTAALEEAEGDVDVYAETKAKSTKGSSQSSRLSANVPAPPQSTGSFSFNIQIEQPDIVFVETMRSIDTNCLILNCEILIKLRIDGVRQSVSGTMKDIQMYTCYYNPEKRTNTKGNVLYPFTISIAGATPEGEGLHLEVCLTKMHLRVSPNIIELLNRVYVTMYRSSETAMVQDDTIQDHSQLWDFKPYKESDHWYLRTEVADEVDEDLGVVESKVKKLNEICFVRVPALIITVEAGIGNKTLPMLLMESHFDGKIKNWSSNMVMDATLTFQMGYYNSVLAVWEPLIEPVEDHKDGNDGYKPWELRMYVTINNIEEDTPVISPIAEGEFQEMITPQPRMVIEFTSSSNLEMTVTRTALEVLSALGNAFAEAVSTDTKYDVDIGAPYKVKNETGLNVKILLANSSFQVFNNPTPKEILLASGTEVPLELKPELERGELELNTDMKPIQKYLHLLFVQMNFEVVLNLIRADTRYFSLKYRGEFNNYWGIITQTVVEDGVIEATLSSIVKVYNDLDLPVDIYFMTPRGNELKSIGTIQPGSVFNVPMKAIYTPTNELFFSVPQYCVTNTPFIWKDLQSNVNQTQILLCHPKDEAEVGHSEPFVIKTVGKVEQVFNENTLRYTMASILCKVHLRPAVTFTNSLPVPISVSIQDINEETKLDPGSTIIMHHVNPGNSYIIVRLLTYFEREWSCIKDIPANLVEFSVWTFDSFQGSRKLSIDLGLHCLHENGTLVLALYCPFWMLNKSELNLSYRNSDENLNILLHPANRKDLILFSFNPKNFFGKKKASVRISNGGEWSDKFSIDVAGSSGVVTCKYEGKIYQLGVHIQLTYNNLTKQVTFTPYYVMINSAHFAIECQEFNRPADPWTPVQPNSCAALWPVGDHDDKLLKLRVVGTEEVSAPFFITESHTTLLKLKNKYGGVYVDIQITEGAVYINFFKYDDGLAPVLIINHTKDTLNIWEKETVQLRKLEAGYKFFYTWENPSGDRVLVWEAGYKKEIEDDLRKDGCGEYAVGDNNYVYWVSFLDGMQRVLLFTCDRTVAENAQQAKRFAIIDQEVTLSIHGIGLSLVNNLERREIMYLRIASSGIIWETCKNQGRRYKQLSQKDSNNIEEAYQLYQQRKFFSDEGIGRCVIDAKTEVDFDLNEMYKPHHRKIRRTFLTGLWMQMSTNATLMQLHAKINRLQIDNQMFDCLFPVVLAPVPLPKTVANTDVHRPFAELSIVQLLMKHSQIKQYKYFKVLIQEFHVKLDLAFVASVTNVFPQATQSDLEAEKQKFLLDVDLVNNPLYQHVSLQSQQEQKSFYDVLHFSPLKIHVSFSLASNDTSGQNVNTPNALNVLLQGLGVTLTDMQDVVFKLGFFEREYTFLTQKQLVNEASSHYIGQAIKQLYVLVLGLDVLGNPYGLVLGITKGVEDLFYEPFQGAIQGPGEFAEGLALGVRSLFGHTVGGAAGAVSRITGAMGKGLAALTFDKEYQRKRQNQLNKTPGSVQEGIARSGKGLVMGVYDGITGVVRKPISGAKEEGVGGFIKGLGKGAVGLVTRPTAGVIDFASSSLDTVKRVTELTGEEAQRVRFARYIPADGLITPYNCQNATGYKLLNEMDKGKYSNTDMYVYHYNVIFKKEVLLITDKRIAYIIHNDLFGGWQVNWTYTLQEIVMPPKVVPKGVAITLIDAKKKKTNLFSSSDVGKTILISDRKVCEDICLRISELQKSI</sequence>
<dbReference type="EMBL" id="CM043020">
    <property type="protein sequence ID" value="KAI4459986.1"/>
    <property type="molecule type" value="Genomic_DNA"/>
</dbReference>
<proteinExistence type="predicted"/>